<dbReference type="Pfam" id="PF15449">
    <property type="entry name" value="Retinal"/>
    <property type="match status" value="2"/>
</dbReference>
<dbReference type="GO" id="GO:0005886">
    <property type="term" value="C:plasma membrane"/>
    <property type="evidence" value="ECO:0007669"/>
    <property type="project" value="UniProtKB-SubCell"/>
</dbReference>
<sequence>MLSHLFQCVFGVSLLLSLGGCCDFSLSTCGAEAPGDVLIGVLNPYHVTALLNRTWPDRFKCTGFDMEAFVRTLAVIHNIEQINDSGFLPGVRLGYIACDTCSDATKAIHITERLLSTNGSLPIQCDYTDYRPPVKVILGARYSEQSIPIARLLGYYMVPQISCTSSAPTLSDKDRHPSFLSPIPSDEHQTLALVKLISRFSWDWIGVVYGDDDYGNAVFREFLFHAEKAGVCMAFHAVVPHNLGHSNGQIQEVAEHIRSSSAQVVLLILKSQLVKELFQEMIRTNTSRTWIASDTWSFSRNLASMEEINKVGDIFGFTFVTGENPGLKQYLQKLQPGPGAVNHFIQEYKQLRFSCTPELLQHRDCINKNPAELCPLSDSLKLKSPKACSQPDADPQQMDDDFLIDNVDLTETYNERLALLTIAHALKKLLKCNNTTCEGEKNFQPWKLLEELKKVHFELDGRQLFFDETLNFMNGYDLIMWVKAGDKRELNVVGRYRQSDGEVELIKELQWINTDNNTVPQSRCSKPCAPGTIKKVFNISCCYDCTQCEEGTYTDKWNQITCQKCPNGTWSLRGWSHCDERTEMFYKWEEPYAIALVTAAGVGILLLLAILIVFLLHRKTPAVKIAGGKLCYVMIVGLSISFGSVVIFVGKPNDHLCRSRQAMYALGFTLCVSCILVRAFRTFLAFLLDLDRQYQLKKLYKPLAIVILVTVGQGLICTFWLIFDSPQIEADGGERTSMVQKDASIVPQEESEVASGIGTELGKVSTHEVEVNVMPQETQNLFIEENQGKIVGKRQRRSKGARQNRQKDKAFISGQKVDFPESMVKAHQAAYAYLNPNVSKYEVLLGLLDQAAHTQLSLQPMIAFMVLRYEEFTYSLEEMATEGEKMLKDHRDHLSWPCSMMAHCSTTSAKPENHPPDLMQQLLQYSTERMRLVGDSVSGLGDSALEEASDYFFALSELLDEKLKAKKVAEGRLSEVIAHIEAAAYRKSNPEDLALQSEDSGIGADNESLAGSEKHRYRRESCESAGTTGAKSSSHPFNTSSSIQQVEARSSQVGKVSTNFSLNSLDKELAYIDSQGSEDDEDKNEDDEDEDEGEGEGEKKSRLRSNSSPPDPSQLTRHLATTRIENPQNVELTFKMKDAISGRICFNPSQNSNVRSSRGNDIGEGSPPWTEDEDWQARRPQTASAAFNVTRKKPSTGSQQRSRSAESLHSQAEDPTLLQLERTQRDLSRRIERMSKAPNLGHLWQLCTPAALGHACLP</sequence>
<keyword evidence="8" id="KW-0675">Receptor</keyword>
<evidence type="ECO:0000256" key="8">
    <source>
        <dbReference type="ARBA" id="ARBA00023170"/>
    </source>
</evidence>
<feature type="transmembrane region" description="Helical" evidence="13">
    <location>
        <begin position="629"/>
        <end position="650"/>
    </location>
</feature>
<evidence type="ECO:0000256" key="14">
    <source>
        <dbReference type="SAM" id="SignalP"/>
    </source>
</evidence>
<comment type="caution">
    <text evidence="16">The sequence shown here is derived from an EMBL/GenBank/DDBJ whole genome shotgun (WGS) entry which is preliminary data.</text>
</comment>
<dbReference type="OrthoDB" id="5984008at2759"/>
<dbReference type="InterPro" id="IPR017978">
    <property type="entry name" value="GPCR_3_C"/>
</dbReference>
<feature type="compositionally biased region" description="Acidic residues" evidence="12">
    <location>
        <begin position="1076"/>
        <end position="1095"/>
    </location>
</feature>
<evidence type="ECO:0000313" key="17">
    <source>
        <dbReference type="Proteomes" id="UP001152803"/>
    </source>
</evidence>
<evidence type="ECO:0000256" key="11">
    <source>
        <dbReference type="ARBA" id="ARBA00038492"/>
    </source>
</evidence>
<evidence type="ECO:0000256" key="4">
    <source>
        <dbReference type="ARBA" id="ARBA00022729"/>
    </source>
</evidence>
<dbReference type="PRINTS" id="PR00248">
    <property type="entry name" value="GPCRMGR"/>
</dbReference>
<evidence type="ECO:0000256" key="2">
    <source>
        <dbReference type="ARBA" id="ARBA00022475"/>
    </source>
</evidence>
<feature type="domain" description="G-protein coupled receptors family 3 profile" evidence="15">
    <location>
        <begin position="592"/>
        <end position="792"/>
    </location>
</feature>
<dbReference type="Proteomes" id="UP001152803">
    <property type="component" value="Unassembled WGS sequence"/>
</dbReference>
<dbReference type="InterPro" id="IPR000068">
    <property type="entry name" value="GPCR_3_Ca_sens_rcpt-rel"/>
</dbReference>
<keyword evidence="17" id="KW-1185">Reference proteome</keyword>
<evidence type="ECO:0000313" key="16">
    <source>
        <dbReference type="EMBL" id="KAJ8274964.1"/>
    </source>
</evidence>
<reference evidence="16" key="1">
    <citation type="journal article" date="2023" name="Science">
        <title>Genome structures resolve the early diversification of teleost fishes.</title>
        <authorList>
            <person name="Parey E."/>
            <person name="Louis A."/>
            <person name="Montfort J."/>
            <person name="Bouchez O."/>
            <person name="Roques C."/>
            <person name="Iampietro C."/>
            <person name="Lluch J."/>
            <person name="Castinel A."/>
            <person name="Donnadieu C."/>
            <person name="Desvignes T."/>
            <person name="Floi Bucao C."/>
            <person name="Jouanno E."/>
            <person name="Wen M."/>
            <person name="Mejri S."/>
            <person name="Dirks R."/>
            <person name="Jansen H."/>
            <person name="Henkel C."/>
            <person name="Chen W.J."/>
            <person name="Zahm M."/>
            <person name="Cabau C."/>
            <person name="Klopp C."/>
            <person name="Thompson A.W."/>
            <person name="Robinson-Rechavi M."/>
            <person name="Braasch I."/>
            <person name="Lecointre G."/>
            <person name="Bobe J."/>
            <person name="Postlethwait J.H."/>
            <person name="Berthelot C."/>
            <person name="Roest Crollius H."/>
            <person name="Guiguen Y."/>
        </authorList>
    </citation>
    <scope>NUCLEOTIDE SEQUENCE</scope>
    <source>
        <strain evidence="16">Concon-B</strain>
    </source>
</reference>
<comment type="subcellular location">
    <subcellularLocation>
        <location evidence="1">Cell membrane</location>
        <topology evidence="1">Multi-pass membrane protein</topology>
    </subcellularLocation>
</comment>
<dbReference type="FunFam" id="2.10.50.30:FF:000004">
    <property type="entry name" value="Taste receptor type 1 member 3-like protein"/>
    <property type="match status" value="1"/>
</dbReference>
<dbReference type="PANTHER" id="PTHR24061:SF506">
    <property type="entry name" value="G-PROTEIN COUPLED RECEPTOR FAMILY C GROUP 6 MEMBER A-LIKE PRECURSOR"/>
    <property type="match status" value="1"/>
</dbReference>
<evidence type="ECO:0000256" key="1">
    <source>
        <dbReference type="ARBA" id="ARBA00004651"/>
    </source>
</evidence>
<dbReference type="InterPro" id="IPR011500">
    <property type="entry name" value="GPCR_3_9-Cys_dom"/>
</dbReference>
<evidence type="ECO:0000256" key="5">
    <source>
        <dbReference type="ARBA" id="ARBA00022989"/>
    </source>
</evidence>
<feature type="transmembrane region" description="Helical" evidence="13">
    <location>
        <begin position="699"/>
        <end position="723"/>
    </location>
</feature>
<feature type="compositionally biased region" description="Polar residues" evidence="12">
    <location>
        <begin position="1104"/>
        <end position="1116"/>
    </location>
</feature>
<dbReference type="SUPFAM" id="SSF53822">
    <property type="entry name" value="Periplasmic binding protein-like I"/>
    <property type="match status" value="1"/>
</dbReference>
<dbReference type="PANTHER" id="PTHR24061">
    <property type="entry name" value="CALCIUM-SENSING RECEPTOR-RELATED"/>
    <property type="match status" value="1"/>
</dbReference>
<evidence type="ECO:0000256" key="9">
    <source>
        <dbReference type="ARBA" id="ARBA00023180"/>
    </source>
</evidence>
<keyword evidence="4 14" id="KW-0732">Signal</keyword>
<feature type="region of interest" description="Disordered" evidence="12">
    <location>
        <begin position="1144"/>
        <end position="1218"/>
    </location>
</feature>
<dbReference type="InterPro" id="IPR001828">
    <property type="entry name" value="ANF_lig-bd_rcpt"/>
</dbReference>
<feature type="region of interest" description="Disordered" evidence="12">
    <location>
        <begin position="996"/>
        <end position="1054"/>
    </location>
</feature>
<keyword evidence="7 13" id="KW-0472">Membrane</keyword>
<feature type="transmembrane region" description="Helical" evidence="13">
    <location>
        <begin position="662"/>
        <end position="687"/>
    </location>
</feature>
<dbReference type="PROSITE" id="PS00980">
    <property type="entry name" value="G_PROTEIN_RECEP_F3_2"/>
    <property type="match status" value="1"/>
</dbReference>
<protein>
    <recommendedName>
        <fullName evidence="15">G-protein coupled receptors family 3 profile domain-containing protein</fullName>
    </recommendedName>
</protein>
<dbReference type="InterPro" id="IPR028082">
    <property type="entry name" value="Peripla_BP_I"/>
</dbReference>
<feature type="region of interest" description="Disordered" evidence="12">
    <location>
        <begin position="1073"/>
        <end position="1126"/>
    </location>
</feature>
<dbReference type="InterPro" id="IPR029352">
    <property type="entry name" value="PCARE"/>
</dbReference>
<feature type="chain" id="PRO_5040466238" description="G-protein coupled receptors family 3 profile domain-containing protein" evidence="14">
    <location>
        <begin position="22"/>
        <end position="1258"/>
    </location>
</feature>
<dbReference type="AlphaFoldDB" id="A0A9Q1DM95"/>
<dbReference type="Gene3D" id="2.10.50.30">
    <property type="entry name" value="GPCR, family 3, nine cysteines domain"/>
    <property type="match status" value="1"/>
</dbReference>
<dbReference type="Gene3D" id="3.40.50.2300">
    <property type="match status" value="2"/>
</dbReference>
<feature type="compositionally biased region" description="Polar residues" evidence="12">
    <location>
        <begin position="1195"/>
        <end position="1210"/>
    </location>
</feature>
<dbReference type="FunFam" id="3.40.50.2300:FF:000016">
    <property type="entry name" value="Taste 1 receptor member 2"/>
    <property type="match status" value="1"/>
</dbReference>
<dbReference type="InterPro" id="IPR000337">
    <property type="entry name" value="GPCR_3"/>
</dbReference>
<keyword evidence="10" id="KW-0807">Transducer</keyword>
<dbReference type="Pfam" id="PF00003">
    <property type="entry name" value="7tm_3"/>
    <property type="match status" value="1"/>
</dbReference>
<evidence type="ECO:0000256" key="7">
    <source>
        <dbReference type="ARBA" id="ARBA00023136"/>
    </source>
</evidence>
<dbReference type="InterPro" id="IPR017979">
    <property type="entry name" value="GPCR_3_CS"/>
</dbReference>
<proteinExistence type="inferred from homology"/>
<keyword evidence="9" id="KW-0325">Glycoprotein</keyword>
<dbReference type="Pfam" id="PF01094">
    <property type="entry name" value="ANF_receptor"/>
    <property type="match status" value="1"/>
</dbReference>
<dbReference type="EMBL" id="JAFJMO010000006">
    <property type="protein sequence ID" value="KAJ8274964.1"/>
    <property type="molecule type" value="Genomic_DNA"/>
</dbReference>
<feature type="compositionally biased region" description="Polar residues" evidence="12">
    <location>
        <begin position="1147"/>
        <end position="1159"/>
    </location>
</feature>
<organism evidence="16 17">
    <name type="scientific">Conger conger</name>
    <name type="common">Conger eel</name>
    <name type="synonym">Muraena conger</name>
    <dbReference type="NCBI Taxonomy" id="82655"/>
    <lineage>
        <taxon>Eukaryota</taxon>
        <taxon>Metazoa</taxon>
        <taxon>Chordata</taxon>
        <taxon>Craniata</taxon>
        <taxon>Vertebrata</taxon>
        <taxon>Euteleostomi</taxon>
        <taxon>Actinopterygii</taxon>
        <taxon>Neopterygii</taxon>
        <taxon>Teleostei</taxon>
        <taxon>Anguilliformes</taxon>
        <taxon>Congridae</taxon>
        <taxon>Conger</taxon>
    </lineage>
</organism>
<evidence type="ECO:0000256" key="10">
    <source>
        <dbReference type="ARBA" id="ARBA00023224"/>
    </source>
</evidence>
<dbReference type="Pfam" id="PF07562">
    <property type="entry name" value="NCD3G"/>
    <property type="match status" value="1"/>
</dbReference>
<keyword evidence="2" id="KW-1003">Cell membrane</keyword>
<feature type="compositionally biased region" description="Polar residues" evidence="12">
    <location>
        <begin position="1024"/>
        <end position="1054"/>
    </location>
</feature>
<keyword evidence="3 13" id="KW-0812">Transmembrane</keyword>
<accession>A0A9Q1DM95</accession>
<feature type="signal peptide" evidence="14">
    <location>
        <begin position="1"/>
        <end position="21"/>
    </location>
</feature>
<evidence type="ECO:0000256" key="3">
    <source>
        <dbReference type="ARBA" id="ARBA00022692"/>
    </source>
</evidence>
<keyword evidence="5 13" id="KW-1133">Transmembrane helix</keyword>
<gene>
    <name evidence="16" type="ORF">COCON_G00095890</name>
</gene>
<dbReference type="GO" id="GO:0050909">
    <property type="term" value="P:sensory perception of taste"/>
    <property type="evidence" value="ECO:0007669"/>
    <property type="project" value="UniProtKB-ARBA"/>
</dbReference>
<evidence type="ECO:0000256" key="6">
    <source>
        <dbReference type="ARBA" id="ARBA00023040"/>
    </source>
</evidence>
<dbReference type="PROSITE" id="PS50259">
    <property type="entry name" value="G_PROTEIN_RECEP_F3_4"/>
    <property type="match status" value="1"/>
</dbReference>
<comment type="similarity">
    <text evidence="11">Belongs to the G-protein coupled receptor 3 family. TAS1R subfamily.</text>
</comment>
<dbReference type="GO" id="GO:0004930">
    <property type="term" value="F:G protein-coupled receptor activity"/>
    <property type="evidence" value="ECO:0007669"/>
    <property type="project" value="UniProtKB-KW"/>
</dbReference>
<keyword evidence="6" id="KW-0297">G-protein coupled receptor</keyword>
<evidence type="ECO:0000256" key="13">
    <source>
        <dbReference type="SAM" id="Phobius"/>
    </source>
</evidence>
<name>A0A9Q1DM95_CONCO</name>
<feature type="transmembrane region" description="Helical" evidence="13">
    <location>
        <begin position="592"/>
        <end position="617"/>
    </location>
</feature>
<evidence type="ECO:0000256" key="12">
    <source>
        <dbReference type="SAM" id="MobiDB-lite"/>
    </source>
</evidence>
<evidence type="ECO:0000259" key="15">
    <source>
        <dbReference type="PROSITE" id="PS50259"/>
    </source>
</evidence>
<dbReference type="InterPro" id="IPR038550">
    <property type="entry name" value="GPCR_3_9-Cys_sf"/>
</dbReference>